<comment type="caution">
    <text evidence="9">The sequence shown here is derived from an EMBL/GenBank/DDBJ whole genome shotgun (WGS) entry which is preliminary data.</text>
</comment>
<dbReference type="EMBL" id="LSTV01000001">
    <property type="protein sequence ID" value="OAH50718.1"/>
    <property type="molecule type" value="Genomic_DNA"/>
</dbReference>
<accession>A0A177KBD9</accession>
<dbReference type="RefSeq" id="WP_064001234.1">
    <property type="nucleotide sequence ID" value="NZ_LSTV01000001.1"/>
</dbReference>
<dbReference type="InterPro" id="IPR013656">
    <property type="entry name" value="PAS_4"/>
</dbReference>
<keyword evidence="7" id="KW-0812">Transmembrane</keyword>
<keyword evidence="7" id="KW-0472">Membrane</keyword>
<comment type="subcellular location">
    <subcellularLocation>
        <location evidence="2">Cell membrane</location>
    </subcellularLocation>
</comment>
<dbReference type="SUPFAM" id="SSF47384">
    <property type="entry name" value="Homodimeric domain of signal transducing histidine kinase"/>
    <property type="match status" value="1"/>
</dbReference>
<dbReference type="GO" id="GO:0000155">
    <property type="term" value="F:phosphorelay sensor kinase activity"/>
    <property type="evidence" value="ECO:0007669"/>
    <property type="project" value="InterPro"/>
</dbReference>
<evidence type="ECO:0000256" key="6">
    <source>
        <dbReference type="ARBA" id="ARBA00023012"/>
    </source>
</evidence>
<keyword evidence="5" id="KW-0808">Transferase</keyword>
<evidence type="ECO:0000256" key="2">
    <source>
        <dbReference type="ARBA" id="ARBA00004236"/>
    </source>
</evidence>
<dbReference type="PROSITE" id="PS50109">
    <property type="entry name" value="HIS_KIN"/>
    <property type="match status" value="1"/>
</dbReference>
<dbReference type="Pfam" id="PF00512">
    <property type="entry name" value="HisKA"/>
    <property type="match status" value="1"/>
</dbReference>
<feature type="transmembrane region" description="Helical" evidence="7">
    <location>
        <begin position="12"/>
        <end position="29"/>
    </location>
</feature>
<dbReference type="Pfam" id="PF02518">
    <property type="entry name" value="HATPase_c"/>
    <property type="match status" value="1"/>
</dbReference>
<comment type="catalytic activity">
    <reaction evidence="1">
        <text>ATP + protein L-histidine = ADP + protein N-phospho-L-histidine.</text>
        <dbReference type="EC" id="2.7.13.3"/>
    </reaction>
</comment>
<evidence type="ECO:0000256" key="3">
    <source>
        <dbReference type="ARBA" id="ARBA00012438"/>
    </source>
</evidence>
<dbReference type="Gene3D" id="1.10.287.130">
    <property type="match status" value="1"/>
</dbReference>
<evidence type="ECO:0000256" key="1">
    <source>
        <dbReference type="ARBA" id="ARBA00000085"/>
    </source>
</evidence>
<dbReference type="InterPro" id="IPR003594">
    <property type="entry name" value="HATPase_dom"/>
</dbReference>
<keyword evidence="7" id="KW-1133">Transmembrane helix</keyword>
<evidence type="ECO:0000259" key="8">
    <source>
        <dbReference type="PROSITE" id="PS50109"/>
    </source>
</evidence>
<keyword evidence="5" id="KW-0418">Kinase</keyword>
<feature type="domain" description="Histidine kinase" evidence="8">
    <location>
        <begin position="319"/>
        <end position="530"/>
    </location>
</feature>
<dbReference type="Proteomes" id="UP000076998">
    <property type="component" value="Unassembled WGS sequence"/>
</dbReference>
<dbReference type="InterPro" id="IPR005467">
    <property type="entry name" value="His_kinase_dom"/>
</dbReference>
<evidence type="ECO:0000313" key="9">
    <source>
        <dbReference type="EMBL" id="OAH50718.1"/>
    </source>
</evidence>
<protein>
    <recommendedName>
        <fullName evidence="3">histidine kinase</fullName>
        <ecNumber evidence="3">2.7.13.3</ecNumber>
    </recommendedName>
</protein>
<gene>
    <name evidence="9" type="ORF">AYL44_00030</name>
</gene>
<sequence>MIERPRTQPYAQFVLAISTLIVVLILGTIDSARITPLLLAGFGVIVLSTAAMTAVWLVQPTKHTEWLAAIPLVQILACVPLRDAGVEVLPAAGLLMIFPLGWLAFAFPPATVVAGVLLTALGPLIQIIRTGGFRDAADVVSVVALPIIAGLIAGTIALIARDLGRMRAHTEAVSDELDHALRLSGRDTAMLRATLDATDNAVAVFGPDGRPILLNAVAAEISGRSGIDEIDRDGFLSVIWRADTSMPAEATSADFVERVRSGDFAAPRTVEFGGDPRRVLQVIVRPVVAGGEEVGIVIVGQDVTELVGAVEVRDRFLSTVGHEFRTPLTVILGHTDIALMNESAETERWEAVERSAERLLRLVERLIAAGQSTRDVEARSGASHIGPVVKHAISEVAARARDRGIHIQMGAMPDRAARIAVRDLASILEELLRNAVEFTPAGGGDVVVSAYEEGREIVVTVADQGVGMTEQERTHAFDRFYRAPYAHDAAIPGTGIGLSNAASLAEAYGATVALESHAPRGTVAVLRLPS</sequence>
<feature type="transmembrane region" description="Helical" evidence="7">
    <location>
        <begin position="139"/>
        <end position="160"/>
    </location>
</feature>
<dbReference type="InterPro" id="IPR036890">
    <property type="entry name" value="HATPase_C_sf"/>
</dbReference>
<evidence type="ECO:0000256" key="7">
    <source>
        <dbReference type="SAM" id="Phobius"/>
    </source>
</evidence>
<dbReference type="InterPro" id="IPR004358">
    <property type="entry name" value="Sig_transdc_His_kin-like_C"/>
</dbReference>
<feature type="transmembrane region" description="Helical" evidence="7">
    <location>
        <begin position="35"/>
        <end position="58"/>
    </location>
</feature>
<keyword evidence="4" id="KW-0597">Phosphoprotein</keyword>
<keyword evidence="6" id="KW-0902">Two-component regulatory system</keyword>
<name>A0A177KBD9_9MICO</name>
<dbReference type="SMART" id="SM00388">
    <property type="entry name" value="HisKA"/>
    <property type="match status" value="1"/>
</dbReference>
<dbReference type="GO" id="GO:0005886">
    <property type="term" value="C:plasma membrane"/>
    <property type="evidence" value="ECO:0007669"/>
    <property type="project" value="UniProtKB-SubCell"/>
</dbReference>
<evidence type="ECO:0000256" key="4">
    <source>
        <dbReference type="ARBA" id="ARBA00022553"/>
    </source>
</evidence>
<organism evidence="9 10">
    <name type="scientific">Microbacterium oleivorans</name>
    <dbReference type="NCBI Taxonomy" id="273677"/>
    <lineage>
        <taxon>Bacteria</taxon>
        <taxon>Bacillati</taxon>
        <taxon>Actinomycetota</taxon>
        <taxon>Actinomycetes</taxon>
        <taxon>Micrococcales</taxon>
        <taxon>Microbacteriaceae</taxon>
        <taxon>Microbacterium</taxon>
    </lineage>
</organism>
<dbReference type="SUPFAM" id="SSF55785">
    <property type="entry name" value="PYP-like sensor domain (PAS domain)"/>
    <property type="match status" value="1"/>
</dbReference>
<dbReference type="SUPFAM" id="SSF55874">
    <property type="entry name" value="ATPase domain of HSP90 chaperone/DNA topoisomerase II/histidine kinase"/>
    <property type="match status" value="1"/>
</dbReference>
<evidence type="ECO:0000256" key="5">
    <source>
        <dbReference type="ARBA" id="ARBA00022777"/>
    </source>
</evidence>
<dbReference type="InterPro" id="IPR003661">
    <property type="entry name" value="HisK_dim/P_dom"/>
</dbReference>
<dbReference type="OrthoDB" id="9786919at2"/>
<dbReference type="PANTHER" id="PTHR43547">
    <property type="entry name" value="TWO-COMPONENT HISTIDINE KINASE"/>
    <property type="match status" value="1"/>
</dbReference>
<dbReference type="PRINTS" id="PR00344">
    <property type="entry name" value="BCTRLSENSOR"/>
</dbReference>
<reference evidence="9 10" key="1">
    <citation type="submission" date="2016-02" db="EMBL/GenBank/DDBJ databases">
        <authorList>
            <person name="Wen L."/>
            <person name="He K."/>
            <person name="Yang H."/>
        </authorList>
    </citation>
    <scope>NUCLEOTIDE SEQUENCE [LARGE SCALE GENOMIC DNA]</scope>
    <source>
        <strain evidence="9 10">CD11_3</strain>
    </source>
</reference>
<dbReference type="Gene3D" id="3.30.565.10">
    <property type="entry name" value="Histidine kinase-like ATPase, C-terminal domain"/>
    <property type="match status" value="1"/>
</dbReference>
<dbReference type="EC" id="2.7.13.3" evidence="3"/>
<feature type="transmembrane region" description="Helical" evidence="7">
    <location>
        <begin position="112"/>
        <end position="133"/>
    </location>
</feature>
<dbReference type="SMART" id="SM00387">
    <property type="entry name" value="HATPase_c"/>
    <property type="match status" value="1"/>
</dbReference>
<dbReference type="InterPro" id="IPR036097">
    <property type="entry name" value="HisK_dim/P_sf"/>
</dbReference>
<dbReference type="Gene3D" id="3.30.450.20">
    <property type="entry name" value="PAS domain"/>
    <property type="match status" value="1"/>
</dbReference>
<dbReference type="InterPro" id="IPR035965">
    <property type="entry name" value="PAS-like_dom_sf"/>
</dbReference>
<proteinExistence type="predicted"/>
<dbReference type="Pfam" id="PF08448">
    <property type="entry name" value="PAS_4"/>
    <property type="match status" value="1"/>
</dbReference>
<evidence type="ECO:0000313" key="10">
    <source>
        <dbReference type="Proteomes" id="UP000076998"/>
    </source>
</evidence>
<dbReference type="CDD" id="cd00082">
    <property type="entry name" value="HisKA"/>
    <property type="match status" value="1"/>
</dbReference>
<dbReference type="AlphaFoldDB" id="A0A177KBD9"/>
<dbReference type="PANTHER" id="PTHR43547:SF2">
    <property type="entry name" value="HYBRID SIGNAL TRANSDUCTION HISTIDINE KINASE C"/>
    <property type="match status" value="1"/>
</dbReference>